<keyword evidence="4" id="KW-1185">Reference proteome</keyword>
<dbReference type="PANTHER" id="PTHR43591">
    <property type="entry name" value="METHYLTRANSFERASE"/>
    <property type="match status" value="1"/>
</dbReference>
<reference evidence="3 4" key="1">
    <citation type="submission" date="2022-09" db="EMBL/GenBank/DDBJ databases">
        <authorList>
            <person name="Palmer J.M."/>
        </authorList>
    </citation>
    <scope>NUCLEOTIDE SEQUENCE [LARGE SCALE GENOMIC DNA]</scope>
    <source>
        <strain evidence="3 4">DSM 7382</strain>
    </source>
</reference>
<evidence type="ECO:0000259" key="2">
    <source>
        <dbReference type="Pfam" id="PF13649"/>
    </source>
</evidence>
<organism evidence="3 4">
    <name type="scientific">Cerrena zonata</name>
    <dbReference type="NCBI Taxonomy" id="2478898"/>
    <lineage>
        <taxon>Eukaryota</taxon>
        <taxon>Fungi</taxon>
        <taxon>Dikarya</taxon>
        <taxon>Basidiomycota</taxon>
        <taxon>Agaricomycotina</taxon>
        <taxon>Agaricomycetes</taxon>
        <taxon>Polyporales</taxon>
        <taxon>Cerrenaceae</taxon>
        <taxon>Cerrena</taxon>
    </lineage>
</organism>
<feature type="region of interest" description="Disordered" evidence="1">
    <location>
        <begin position="469"/>
        <end position="554"/>
    </location>
</feature>
<feature type="region of interest" description="Disordered" evidence="1">
    <location>
        <begin position="366"/>
        <end position="437"/>
    </location>
</feature>
<comment type="caution">
    <text evidence="3">The sequence shown here is derived from an EMBL/GenBank/DDBJ whole genome shotgun (WGS) entry which is preliminary data.</text>
</comment>
<dbReference type="SUPFAM" id="SSF53335">
    <property type="entry name" value="S-adenosyl-L-methionine-dependent methyltransferases"/>
    <property type="match status" value="1"/>
</dbReference>
<accession>A0AAW0FM25</accession>
<evidence type="ECO:0000256" key="1">
    <source>
        <dbReference type="SAM" id="MobiDB-lite"/>
    </source>
</evidence>
<proteinExistence type="predicted"/>
<feature type="compositionally biased region" description="Low complexity" evidence="1">
    <location>
        <begin position="12"/>
        <end position="22"/>
    </location>
</feature>
<feature type="compositionally biased region" description="Low complexity" evidence="1">
    <location>
        <begin position="398"/>
        <end position="422"/>
    </location>
</feature>
<dbReference type="InterPro" id="IPR029063">
    <property type="entry name" value="SAM-dependent_MTases_sf"/>
</dbReference>
<protein>
    <recommendedName>
        <fullName evidence="2">Methyltransferase domain-containing protein</fullName>
    </recommendedName>
</protein>
<name>A0AAW0FM25_9APHY</name>
<dbReference type="CDD" id="cd02440">
    <property type="entry name" value="AdoMet_MTases"/>
    <property type="match status" value="1"/>
</dbReference>
<feature type="compositionally biased region" description="Low complexity" evidence="1">
    <location>
        <begin position="469"/>
        <end position="548"/>
    </location>
</feature>
<feature type="compositionally biased region" description="Pro residues" evidence="1">
    <location>
        <begin position="1"/>
        <end position="11"/>
    </location>
</feature>
<feature type="domain" description="Methyltransferase" evidence="2">
    <location>
        <begin position="96"/>
        <end position="195"/>
    </location>
</feature>
<dbReference type="Proteomes" id="UP001385951">
    <property type="component" value="Unassembled WGS sequence"/>
</dbReference>
<evidence type="ECO:0000313" key="3">
    <source>
        <dbReference type="EMBL" id="KAK7680579.1"/>
    </source>
</evidence>
<dbReference type="AlphaFoldDB" id="A0AAW0FM25"/>
<gene>
    <name evidence="3" type="ORF">QCA50_016361</name>
</gene>
<dbReference type="Gene3D" id="3.40.50.150">
    <property type="entry name" value="Vaccinia Virus protein VP39"/>
    <property type="match status" value="1"/>
</dbReference>
<dbReference type="Pfam" id="PF13649">
    <property type="entry name" value="Methyltransf_25"/>
    <property type="match status" value="1"/>
</dbReference>
<evidence type="ECO:0000313" key="4">
    <source>
        <dbReference type="Proteomes" id="UP001385951"/>
    </source>
</evidence>
<dbReference type="EMBL" id="JASBNA010000048">
    <property type="protein sequence ID" value="KAK7680579.1"/>
    <property type="molecule type" value="Genomic_DNA"/>
</dbReference>
<sequence length="774" mass="84943">MTVSSSPPPPRQSYSSSSTVSPETPMKKSGTGKKENQFFIRHGSKLHAYGRDKAPYPISYDREVFDIQCMDHLLMFQIKQNVTTIDFKDNPPKRCLDLGTGLGDWCIEAAKVWPDCTFVGYDLVNVQINLSLFSETDPGLSDRIEWVHGNLLRQKLPFEDDEFDFVHIHGLAFAVPEPKWPSVYEEINRVLRPGGAIEQIEDDAIFPTVPRWFTAPLHAQSKRPSALFPDGTQRSFLPEPPVKLSSSHWHDHALLEHLFLSVFENRFLNRTPSSLLPNHFTAVFRHVLIPPTLNFPMPPLAPLPPLPAQLGSPNTFSSELSDSTTLTDFDFEPLQSPPPSDRSPISIIDASMTDVQPFSLDDLSIYGNGNRTRNGTVSTNGGGVIMNGILDTNRDRSSSTSTQSTLNDPPGSVSSRSNSVNGTNGIMLNAPYRDSNSTSTLTGAALAAYNNNVSTGSNGVPITTVNFSSTPSRPVSMMRPPSVSHTTHPTHSSHISHPSTTSALSTTPSSTGSTLSNATFSSTTTSTTLSTTPPTTSTLSTQSNLSATPSKPQRRSIAFISDTSTHMGDPNALKMPPLHQLTALDEHSLSMQLYRAVGIVLSLKEAMYEELVEKMEHKRRTENDNEDECNGGYSGMNGISGNGYGTMSHGGISGHGFCPITGKGGVKGGKCGKDVLSSYGWDSEEENPDVWRARFEALVDRYKSDMHVRVSLWHSATKYGWQYPRRDPLSKAELVEEERLRRTIVEARKLATDDDFEMPSRAMRLLVGVKDPAS</sequence>
<feature type="compositionally biased region" description="Polar residues" evidence="1">
    <location>
        <begin position="367"/>
        <end position="379"/>
    </location>
</feature>
<feature type="region of interest" description="Disordered" evidence="1">
    <location>
        <begin position="1"/>
        <end position="34"/>
    </location>
</feature>
<dbReference type="InterPro" id="IPR041698">
    <property type="entry name" value="Methyltransf_25"/>
</dbReference>